<protein>
    <submittedName>
        <fullName evidence="5">Uncharacterized protein</fullName>
    </submittedName>
</protein>
<feature type="compositionally biased region" description="Polar residues" evidence="4">
    <location>
        <begin position="32"/>
        <end position="44"/>
    </location>
</feature>
<sequence length="118" mass="12697">MYNIHNLHPVYKTGGEKTIEKQLEPPLDNFRESPTLSTNATPCTVTPRGGYDQGPPQRGGYDQGPPQRGGYDQGPPQRGGYDQGPPQRGGYDQGPPQRGGYDQGPPQRGGYQAGGQSN</sequence>
<reference evidence="5" key="2">
    <citation type="submission" date="2025-08" db="UniProtKB">
        <authorList>
            <consortium name="Ensembl"/>
        </authorList>
    </citation>
    <scope>IDENTIFICATION</scope>
</reference>
<keyword evidence="6" id="KW-1185">Reference proteome</keyword>
<proteinExistence type="predicted"/>
<evidence type="ECO:0000256" key="4">
    <source>
        <dbReference type="SAM" id="MobiDB-lite"/>
    </source>
</evidence>
<dbReference type="AlphaFoldDB" id="A0AAZ3SIS2"/>
<evidence type="ECO:0000313" key="5">
    <source>
        <dbReference type="Ensembl" id="ENSOTSP00005153155.1"/>
    </source>
</evidence>
<comment type="subcellular location">
    <subcellularLocation>
        <location evidence="1">Secreted</location>
    </subcellularLocation>
</comment>
<keyword evidence="3" id="KW-0732">Signal</keyword>
<dbReference type="Ensembl" id="ENSOTST00005118486.1">
    <property type="protein sequence ID" value="ENSOTSP00005153155.1"/>
    <property type="gene ID" value="ENSOTSG00005070738.1"/>
</dbReference>
<organism evidence="5 6">
    <name type="scientific">Oncorhynchus tshawytscha</name>
    <name type="common">Chinook salmon</name>
    <name type="synonym">Salmo tshawytscha</name>
    <dbReference type="NCBI Taxonomy" id="74940"/>
    <lineage>
        <taxon>Eukaryota</taxon>
        <taxon>Metazoa</taxon>
        <taxon>Chordata</taxon>
        <taxon>Craniata</taxon>
        <taxon>Vertebrata</taxon>
        <taxon>Euteleostomi</taxon>
        <taxon>Actinopterygii</taxon>
        <taxon>Neopterygii</taxon>
        <taxon>Teleostei</taxon>
        <taxon>Protacanthopterygii</taxon>
        <taxon>Salmoniformes</taxon>
        <taxon>Salmonidae</taxon>
        <taxon>Salmoninae</taxon>
        <taxon>Oncorhynchus</taxon>
    </lineage>
</organism>
<dbReference type="Proteomes" id="UP000694402">
    <property type="component" value="Unassembled WGS sequence"/>
</dbReference>
<evidence type="ECO:0000256" key="3">
    <source>
        <dbReference type="ARBA" id="ARBA00022729"/>
    </source>
</evidence>
<feature type="region of interest" description="Disordered" evidence="4">
    <location>
        <begin position="1"/>
        <end position="118"/>
    </location>
</feature>
<feature type="compositionally biased region" description="Basic and acidic residues" evidence="4">
    <location>
        <begin position="14"/>
        <end position="23"/>
    </location>
</feature>
<evidence type="ECO:0000256" key="2">
    <source>
        <dbReference type="ARBA" id="ARBA00022525"/>
    </source>
</evidence>
<dbReference type="GO" id="GO:0005576">
    <property type="term" value="C:extracellular region"/>
    <property type="evidence" value="ECO:0007669"/>
    <property type="project" value="UniProtKB-SubCell"/>
</dbReference>
<keyword evidence="2" id="KW-0964">Secreted</keyword>
<reference evidence="6" key="1">
    <citation type="journal article" date="2018" name="PLoS ONE">
        <title>Chinook salmon (Oncorhynchus tshawytscha) genome and transcriptome.</title>
        <authorList>
            <person name="Christensen K.A."/>
            <person name="Leong J.S."/>
            <person name="Sakhrani D."/>
            <person name="Biagi C.A."/>
            <person name="Minkley D.R."/>
            <person name="Withler R.E."/>
            <person name="Rondeau E.B."/>
            <person name="Koop B.F."/>
            <person name="Devlin R.H."/>
        </authorList>
    </citation>
    <scope>NUCLEOTIDE SEQUENCE [LARGE SCALE GENOMIC DNA]</scope>
</reference>
<dbReference type="InterPro" id="IPR026086">
    <property type="entry name" value="Pro-rich"/>
</dbReference>
<reference evidence="5" key="3">
    <citation type="submission" date="2025-09" db="UniProtKB">
        <authorList>
            <consortium name="Ensembl"/>
        </authorList>
    </citation>
    <scope>IDENTIFICATION</scope>
</reference>
<evidence type="ECO:0000256" key="1">
    <source>
        <dbReference type="ARBA" id="ARBA00004613"/>
    </source>
</evidence>
<evidence type="ECO:0000313" key="6">
    <source>
        <dbReference type="Proteomes" id="UP000694402"/>
    </source>
</evidence>
<accession>A0AAZ3SIS2</accession>
<dbReference type="GeneTree" id="ENSGT01120000276357"/>
<dbReference type="Pfam" id="PF15240">
    <property type="entry name" value="Pro-rich"/>
    <property type="match status" value="1"/>
</dbReference>
<name>A0AAZ3SIS2_ONCTS</name>